<dbReference type="GeneID" id="106549366"/>
<evidence type="ECO:0000256" key="5">
    <source>
        <dbReference type="ARBA" id="ARBA00022691"/>
    </source>
</evidence>
<dbReference type="PANTHER" id="PTHR13271">
    <property type="entry name" value="UNCHARACTERIZED PUTATIVE METHYLTRANSFERASE"/>
    <property type="match status" value="1"/>
</dbReference>
<dbReference type="GO" id="GO:0005634">
    <property type="term" value="C:nucleus"/>
    <property type="evidence" value="ECO:0007669"/>
    <property type="project" value="UniProtKB-SubCell"/>
</dbReference>
<sequence length="480" mass="53871">MRHTRLAFPREQKPGGRVRRALEVPRPRGFMGRVLPASFGAPPPPSPGVYGRCLVGEGAPLSAAALSCLQVGVSREGTVAAYGLLARESLGAGEELFSIPRTALLSQHTSTLAPLLRKEASLQSSSGWVPLLISLLYECTVSNSHWGPYFSLWPQFTDLDHPMFWGPEERARLLQGTGILEAVEKDLVNIEMEYSSIILPFLKAHPDLFNPKVHTLELYRRLVAFVMAYSFQEPLNEEEEEEEPNPPVMVPLADLLNHVANHNANLEFSPESLKMVTTQPVRKGQEIFNTYGEMANWQLLHMYGFAEAYPGNTNDSADIQMLMLLKAALQATDTEMEEKLVLDQWKFLCHQEMVGEEGAFVIGWERVFTEEELSVALQVLTMSAEEFKEFKDQEAKTDRKGTTCLLESVTMIPNLSAAQKKLLFDATLLTLKGFSSSLKEEETMLGDLQAYLQLSRREQFALQVRYGQKKILHQLLELAK</sequence>
<feature type="domain" description="SET" evidence="8">
    <location>
        <begin position="67"/>
        <end position="292"/>
    </location>
</feature>
<comment type="similarity">
    <text evidence="7">Belongs to the class V-like SAM-binding methyltransferase superfamily. Histone-lysine methyltransferase family. SETD6 subfamily.</text>
</comment>
<comment type="subcellular location">
    <subcellularLocation>
        <location evidence="1 7">Nucleus</location>
    </subcellularLocation>
</comment>
<dbReference type="CDD" id="cd19178">
    <property type="entry name" value="SET_SETD6"/>
    <property type="match status" value="1"/>
</dbReference>
<dbReference type="SUPFAM" id="SSF82199">
    <property type="entry name" value="SET domain"/>
    <property type="match status" value="1"/>
</dbReference>
<organism evidence="9 10">
    <name type="scientific">Thamnophis sirtalis</name>
    <dbReference type="NCBI Taxonomy" id="35019"/>
    <lineage>
        <taxon>Eukaryota</taxon>
        <taxon>Metazoa</taxon>
        <taxon>Chordata</taxon>
        <taxon>Craniata</taxon>
        <taxon>Vertebrata</taxon>
        <taxon>Euteleostomi</taxon>
        <taxon>Lepidosauria</taxon>
        <taxon>Squamata</taxon>
        <taxon>Bifurcata</taxon>
        <taxon>Unidentata</taxon>
        <taxon>Episquamata</taxon>
        <taxon>Toxicofera</taxon>
        <taxon>Serpentes</taxon>
        <taxon>Colubroidea</taxon>
        <taxon>Colubridae</taxon>
        <taxon>Natricinae</taxon>
        <taxon>Thamnophis</taxon>
    </lineage>
</organism>
<dbReference type="InterPro" id="IPR001214">
    <property type="entry name" value="SET_dom"/>
</dbReference>
<evidence type="ECO:0000256" key="7">
    <source>
        <dbReference type="PIRNR" id="PIRNR011771"/>
    </source>
</evidence>
<dbReference type="Pfam" id="PF00856">
    <property type="entry name" value="SET"/>
    <property type="match status" value="1"/>
</dbReference>
<evidence type="ECO:0000256" key="6">
    <source>
        <dbReference type="ARBA" id="ARBA00023242"/>
    </source>
</evidence>
<protein>
    <recommendedName>
        <fullName evidence="2 7">N-lysine methyltransferase SETD6</fullName>
        <ecNumber evidence="7">2.1.1.-</ecNumber>
    </recommendedName>
</protein>
<dbReference type="Pfam" id="PF09273">
    <property type="entry name" value="Rubis-subs-bind"/>
    <property type="match status" value="1"/>
</dbReference>
<dbReference type="AlphaFoldDB" id="A0A6I9YEP8"/>
<proteinExistence type="inferred from homology"/>
<evidence type="ECO:0000259" key="8">
    <source>
        <dbReference type="PROSITE" id="PS50280"/>
    </source>
</evidence>
<evidence type="ECO:0000256" key="2">
    <source>
        <dbReference type="ARBA" id="ARBA00016973"/>
    </source>
</evidence>
<keyword evidence="3 7" id="KW-0489">Methyltransferase</keyword>
<evidence type="ECO:0000256" key="4">
    <source>
        <dbReference type="ARBA" id="ARBA00022679"/>
    </source>
</evidence>
<evidence type="ECO:0000256" key="3">
    <source>
        <dbReference type="ARBA" id="ARBA00022603"/>
    </source>
</evidence>
<dbReference type="FunFam" id="3.90.1420.10:FF:000002">
    <property type="entry name" value="N-lysine methyltransferase SETD6"/>
    <property type="match status" value="1"/>
</dbReference>
<name>A0A6I9YEP8_9SAUR</name>
<dbReference type="CTD" id="79918"/>
<dbReference type="Gene3D" id="3.90.1410.10">
    <property type="entry name" value="set domain protein methyltransferase, domain 1"/>
    <property type="match status" value="1"/>
</dbReference>
<keyword evidence="6 7" id="KW-0539">Nucleus</keyword>
<keyword evidence="5 7" id="KW-0949">S-adenosyl-L-methionine</keyword>
<dbReference type="SUPFAM" id="SSF81822">
    <property type="entry name" value="RuBisCo LSMT C-terminal, substrate-binding domain"/>
    <property type="match status" value="1"/>
</dbReference>
<dbReference type="EC" id="2.1.1.-" evidence="7"/>
<evidence type="ECO:0000256" key="1">
    <source>
        <dbReference type="ARBA" id="ARBA00004123"/>
    </source>
</evidence>
<dbReference type="InterPro" id="IPR015353">
    <property type="entry name" value="Rubisco_LSMT_subst-bd"/>
</dbReference>
<dbReference type="RefSeq" id="XP_013922470.1">
    <property type="nucleotide sequence ID" value="XM_014066995.1"/>
</dbReference>
<dbReference type="PANTHER" id="PTHR13271:SF34">
    <property type="entry name" value="N-LYSINE METHYLTRANSFERASE SETD6"/>
    <property type="match status" value="1"/>
</dbReference>
<keyword evidence="4 7" id="KW-0808">Transferase</keyword>
<evidence type="ECO:0000313" key="10">
    <source>
        <dbReference type="RefSeq" id="XP_013922470.1"/>
    </source>
</evidence>
<dbReference type="InterPro" id="IPR036464">
    <property type="entry name" value="Rubisco_LSMT_subst-bd_sf"/>
</dbReference>
<dbReference type="InterPro" id="IPR046341">
    <property type="entry name" value="SET_dom_sf"/>
</dbReference>
<dbReference type="PROSITE" id="PS50280">
    <property type="entry name" value="SET"/>
    <property type="match status" value="1"/>
</dbReference>
<reference evidence="10" key="1">
    <citation type="submission" date="2025-08" db="UniProtKB">
        <authorList>
            <consortium name="RefSeq"/>
        </authorList>
    </citation>
    <scope>IDENTIFICATION</scope>
    <source>
        <tissue evidence="10">Skeletal muscle</tissue>
    </source>
</reference>
<dbReference type="GO" id="GO:0032259">
    <property type="term" value="P:methylation"/>
    <property type="evidence" value="ECO:0007669"/>
    <property type="project" value="UniProtKB-KW"/>
</dbReference>
<comment type="function">
    <text evidence="7">Protein-lysine N-methyltransferase.</text>
</comment>
<keyword evidence="9" id="KW-1185">Reference proteome</keyword>
<dbReference type="InterPro" id="IPR011383">
    <property type="entry name" value="N-lys_methylase_SETD6"/>
</dbReference>
<dbReference type="Proteomes" id="UP000504617">
    <property type="component" value="Unplaced"/>
</dbReference>
<dbReference type="Gene3D" id="3.90.1420.10">
    <property type="entry name" value="Rubisco LSMT, substrate-binding domain"/>
    <property type="match status" value="1"/>
</dbReference>
<evidence type="ECO:0000313" key="9">
    <source>
        <dbReference type="Proteomes" id="UP000504617"/>
    </source>
</evidence>
<dbReference type="PIRSF" id="PIRSF011771">
    <property type="entry name" value="RMS1_SET"/>
    <property type="match status" value="1"/>
</dbReference>
<dbReference type="OrthoDB" id="341421at2759"/>
<dbReference type="GO" id="GO:0016279">
    <property type="term" value="F:protein-lysine N-methyltransferase activity"/>
    <property type="evidence" value="ECO:0007669"/>
    <property type="project" value="UniProtKB-UniRule"/>
</dbReference>
<gene>
    <name evidence="10" type="primary">SETD6</name>
</gene>
<accession>A0A6I9YEP8</accession>
<dbReference type="InterPro" id="IPR044430">
    <property type="entry name" value="SETD6_SET"/>
</dbReference>
<dbReference type="FunFam" id="3.90.1410.10:FF:000007">
    <property type="entry name" value="Ribosomal lysine N-methyltransferase 4"/>
    <property type="match status" value="1"/>
</dbReference>
<dbReference type="InterPro" id="IPR050600">
    <property type="entry name" value="SETD3_SETD6_MTase"/>
</dbReference>